<evidence type="ECO:0000256" key="2">
    <source>
        <dbReference type="ARBA" id="ARBA00007613"/>
    </source>
</evidence>
<keyword evidence="8" id="KW-0732">Signal</keyword>
<dbReference type="STRING" id="1907941.BKE30_04770"/>
<dbReference type="Proteomes" id="UP000192132">
    <property type="component" value="Unassembled WGS sequence"/>
</dbReference>
<evidence type="ECO:0000256" key="6">
    <source>
        <dbReference type="ARBA" id="ARBA00023136"/>
    </source>
</evidence>
<proteinExistence type="inferred from homology"/>
<organism evidence="9 10">
    <name type="scientific">Alkanindiges hydrocarboniclasticus</name>
    <dbReference type="NCBI Taxonomy" id="1907941"/>
    <lineage>
        <taxon>Bacteria</taxon>
        <taxon>Pseudomonadati</taxon>
        <taxon>Pseudomonadota</taxon>
        <taxon>Gammaproteobacteria</taxon>
        <taxon>Moraxellales</taxon>
        <taxon>Moraxellaceae</taxon>
        <taxon>Alkanindiges</taxon>
    </lineage>
</organism>
<dbReference type="RefSeq" id="WP_076877499.1">
    <property type="nucleotide sequence ID" value="NZ_MLCN01000010.1"/>
</dbReference>
<evidence type="ECO:0000256" key="5">
    <source>
        <dbReference type="ARBA" id="ARBA00022692"/>
    </source>
</evidence>
<evidence type="ECO:0000256" key="8">
    <source>
        <dbReference type="SAM" id="SignalP"/>
    </source>
</evidence>
<evidence type="ECO:0000256" key="4">
    <source>
        <dbReference type="ARBA" id="ARBA00022452"/>
    </source>
</evidence>
<keyword evidence="3" id="KW-0813">Transport</keyword>
<feature type="signal peptide" evidence="8">
    <location>
        <begin position="1"/>
        <end position="31"/>
    </location>
</feature>
<protein>
    <recommendedName>
        <fullName evidence="11">TolC family protein</fullName>
    </recommendedName>
</protein>
<evidence type="ECO:0000313" key="10">
    <source>
        <dbReference type="Proteomes" id="UP000192132"/>
    </source>
</evidence>
<keyword evidence="5" id="KW-0812">Transmembrane</keyword>
<dbReference type="PANTHER" id="PTHR30026:SF20">
    <property type="entry name" value="OUTER MEMBRANE PROTEIN TOLC"/>
    <property type="match status" value="1"/>
</dbReference>
<comment type="subcellular location">
    <subcellularLocation>
        <location evidence="1">Cell outer membrane</location>
    </subcellularLocation>
</comment>
<keyword evidence="10" id="KW-1185">Reference proteome</keyword>
<evidence type="ECO:0000256" key="7">
    <source>
        <dbReference type="ARBA" id="ARBA00023237"/>
    </source>
</evidence>
<keyword evidence="6" id="KW-0472">Membrane</keyword>
<dbReference type="SUPFAM" id="SSF56954">
    <property type="entry name" value="Outer membrane efflux proteins (OEP)"/>
    <property type="match status" value="1"/>
</dbReference>
<dbReference type="OrthoDB" id="9813458at2"/>
<accession>A0A1S8CX74</accession>
<keyword evidence="4" id="KW-1134">Transmembrane beta strand</keyword>
<dbReference type="EMBL" id="MLCN01000010">
    <property type="protein sequence ID" value="ONG41419.1"/>
    <property type="molecule type" value="Genomic_DNA"/>
</dbReference>
<dbReference type="Gene3D" id="1.20.1600.10">
    <property type="entry name" value="Outer membrane efflux proteins (OEP)"/>
    <property type="match status" value="1"/>
</dbReference>
<gene>
    <name evidence="9" type="ORF">BKE30_04770</name>
</gene>
<dbReference type="InterPro" id="IPR003423">
    <property type="entry name" value="OMP_efflux"/>
</dbReference>
<evidence type="ECO:0000256" key="3">
    <source>
        <dbReference type="ARBA" id="ARBA00022448"/>
    </source>
</evidence>
<name>A0A1S8CX74_9GAMM</name>
<comment type="similarity">
    <text evidence="2">Belongs to the outer membrane factor (OMF) (TC 1.B.17) family.</text>
</comment>
<evidence type="ECO:0000256" key="1">
    <source>
        <dbReference type="ARBA" id="ARBA00004442"/>
    </source>
</evidence>
<dbReference type="InterPro" id="IPR051906">
    <property type="entry name" value="TolC-like"/>
</dbReference>
<dbReference type="GO" id="GO:0015562">
    <property type="term" value="F:efflux transmembrane transporter activity"/>
    <property type="evidence" value="ECO:0007669"/>
    <property type="project" value="InterPro"/>
</dbReference>
<dbReference type="Pfam" id="PF02321">
    <property type="entry name" value="OEP"/>
    <property type="match status" value="1"/>
</dbReference>
<sequence length="427" mass="46628">MKFSYFHAPAFAHGAAFLLCAFVASPVAAHAQTLQESIALARDYQSERRLAGLQVEDQAAQLAQIRAQYGFKLSANAEIGAGYISTEKNALFPEEGKRFPQTVGVQFNYPLYTAGRQQLAIQAAQTGIEAAQANVSYIDTQAALAAINLHAAITRDLALIQLEQDNQRSLDQAARDAGLRLKAGEVTKTDLAQANARQAQGVASQSRAEASLQIDQSRYVELTGQSPQNLEPLNQVPTVPALTEALALGESTPLIENARLQLKAAQQQLELSHRESYPSIQLAGRANTQDDSDFSTSRLGAYGVSLQASLPILDGGIRKAEVLRSQSRVAMAQEQLDSSRRQLQQRLTENYAMLQTSQNQYPALIKARDAAQLALQTIRRELELGTRTTYDLLTAEQALLDANTQIILNQEDQALNAYQILAQLNRL</sequence>
<reference evidence="9 10" key="1">
    <citation type="submission" date="2016-10" db="EMBL/GenBank/DDBJ databases">
        <title>Draft Genome sequence of Alkanindiges sp. strain H1.</title>
        <authorList>
            <person name="Subhash Y."/>
            <person name="Lee S."/>
        </authorList>
    </citation>
    <scope>NUCLEOTIDE SEQUENCE [LARGE SCALE GENOMIC DNA]</scope>
    <source>
        <strain evidence="9 10">H1</strain>
    </source>
</reference>
<feature type="chain" id="PRO_5010557645" description="TolC family protein" evidence="8">
    <location>
        <begin position="32"/>
        <end position="427"/>
    </location>
</feature>
<dbReference type="GO" id="GO:1990281">
    <property type="term" value="C:efflux pump complex"/>
    <property type="evidence" value="ECO:0007669"/>
    <property type="project" value="TreeGrafter"/>
</dbReference>
<dbReference type="AlphaFoldDB" id="A0A1S8CX74"/>
<keyword evidence="7" id="KW-0998">Cell outer membrane</keyword>
<evidence type="ECO:0008006" key="11">
    <source>
        <dbReference type="Google" id="ProtNLM"/>
    </source>
</evidence>
<dbReference type="PANTHER" id="PTHR30026">
    <property type="entry name" value="OUTER MEMBRANE PROTEIN TOLC"/>
    <property type="match status" value="1"/>
</dbReference>
<comment type="caution">
    <text evidence="9">The sequence shown here is derived from an EMBL/GenBank/DDBJ whole genome shotgun (WGS) entry which is preliminary data.</text>
</comment>
<evidence type="ECO:0000313" key="9">
    <source>
        <dbReference type="EMBL" id="ONG41419.1"/>
    </source>
</evidence>
<dbReference type="GO" id="GO:0009279">
    <property type="term" value="C:cell outer membrane"/>
    <property type="evidence" value="ECO:0007669"/>
    <property type="project" value="UniProtKB-SubCell"/>
</dbReference>
<dbReference type="GO" id="GO:0015288">
    <property type="term" value="F:porin activity"/>
    <property type="evidence" value="ECO:0007669"/>
    <property type="project" value="TreeGrafter"/>
</dbReference>